<proteinExistence type="predicted"/>
<feature type="signal peptide" evidence="2">
    <location>
        <begin position="1"/>
        <end position="28"/>
    </location>
</feature>
<gene>
    <name evidence="3" type="ORF">LYB30171_02372</name>
</gene>
<name>A0ABN7R196_9GAMM</name>
<sequence length="289" mass="31081">MKSATRLLRTLGLTTALAAAAGLGTASAQTVNWDPRTGDVWVDTWLDDINRYGGRYQQPFVDEMVRYYGAPRDLVTSLLLERDWEPGDVYYACAIAQVVGRPCRYVVDEWERDGRGEGWGALAQRMGIKPGSAEFHQLKRGFVSSYDRWGRPIRIDDDLYDDYPERARLIREGRDDRNWRRDDDDDRGNRGNAGNAGNAGRGNDGNDGNRGNANANRGNGNGNANAGNADKGRGNSGKGNGNRGDKGNAGNNGNGNKGNADKGRGNNGNGNGNSNGNSNGNGKGNGRGG</sequence>
<organism evidence="3 4">
    <name type="scientific">Novilysobacter luteus</name>
    <dbReference type="NCBI Taxonomy" id="2822368"/>
    <lineage>
        <taxon>Bacteria</taxon>
        <taxon>Pseudomonadati</taxon>
        <taxon>Pseudomonadota</taxon>
        <taxon>Gammaproteobacteria</taxon>
        <taxon>Lysobacterales</taxon>
        <taxon>Lysobacteraceae</taxon>
        <taxon>Novilysobacter</taxon>
    </lineage>
</organism>
<protein>
    <submittedName>
        <fullName evidence="3">Uncharacterized protein</fullName>
    </submittedName>
</protein>
<keyword evidence="4" id="KW-1185">Reference proteome</keyword>
<feature type="region of interest" description="Disordered" evidence="1">
    <location>
        <begin position="177"/>
        <end position="289"/>
    </location>
</feature>
<evidence type="ECO:0000256" key="2">
    <source>
        <dbReference type="SAM" id="SignalP"/>
    </source>
</evidence>
<dbReference type="EMBL" id="OU015430">
    <property type="protein sequence ID" value="CAG4977268.1"/>
    <property type="molecule type" value="Genomic_DNA"/>
</dbReference>
<feature type="chain" id="PRO_5045862951" evidence="2">
    <location>
        <begin position="29"/>
        <end position="289"/>
    </location>
</feature>
<dbReference type="Proteomes" id="UP000680116">
    <property type="component" value="Chromosome"/>
</dbReference>
<keyword evidence="2" id="KW-0732">Signal</keyword>
<dbReference type="RefSeq" id="WP_215218867.1">
    <property type="nucleotide sequence ID" value="NZ_OU015430.1"/>
</dbReference>
<evidence type="ECO:0000256" key="1">
    <source>
        <dbReference type="SAM" id="MobiDB-lite"/>
    </source>
</evidence>
<accession>A0ABN7R196</accession>
<feature type="compositionally biased region" description="Low complexity" evidence="1">
    <location>
        <begin position="209"/>
        <end position="229"/>
    </location>
</feature>
<reference evidence="3 4" key="1">
    <citation type="submission" date="2021-04" db="EMBL/GenBank/DDBJ databases">
        <authorList>
            <person name="Rodrigo-Torres L."/>
            <person name="Arahal R. D."/>
            <person name="Lucena T."/>
        </authorList>
    </citation>
    <scope>NUCLEOTIDE SEQUENCE [LARGE SCALE GENOMIC DNA]</scope>
    <source>
        <strain evidence="3 4">CECT 30171</strain>
    </source>
</reference>
<evidence type="ECO:0000313" key="3">
    <source>
        <dbReference type="EMBL" id="CAG4977268.1"/>
    </source>
</evidence>
<evidence type="ECO:0000313" key="4">
    <source>
        <dbReference type="Proteomes" id="UP000680116"/>
    </source>
</evidence>
<feature type="compositionally biased region" description="Gly residues" evidence="1">
    <location>
        <begin position="265"/>
        <end position="289"/>
    </location>
</feature>